<dbReference type="EMBL" id="FOOX01000001">
    <property type="protein sequence ID" value="SFF97660.1"/>
    <property type="molecule type" value="Genomic_DNA"/>
</dbReference>
<dbReference type="Proteomes" id="UP000199337">
    <property type="component" value="Unassembled WGS sequence"/>
</dbReference>
<dbReference type="InterPro" id="IPR041657">
    <property type="entry name" value="HTH_17"/>
</dbReference>
<dbReference type="OrthoDB" id="26294at2"/>
<proteinExistence type="predicted"/>
<dbReference type="RefSeq" id="WP_092467994.1">
    <property type="nucleotide sequence ID" value="NZ_FOOX01000001.1"/>
</dbReference>
<gene>
    <name evidence="2" type="ORF">SAMN05660649_00296</name>
</gene>
<dbReference type="SUPFAM" id="SSF46955">
    <property type="entry name" value="Putative DNA-binding domain"/>
    <property type="match status" value="1"/>
</dbReference>
<name>A0A1I2N3H5_9FIRM</name>
<keyword evidence="3" id="KW-1185">Reference proteome</keyword>
<dbReference type="Pfam" id="PF12728">
    <property type="entry name" value="HTH_17"/>
    <property type="match status" value="1"/>
</dbReference>
<evidence type="ECO:0000259" key="1">
    <source>
        <dbReference type="Pfam" id="PF12728"/>
    </source>
</evidence>
<dbReference type="AlphaFoldDB" id="A0A1I2N3H5"/>
<dbReference type="Gene3D" id="1.10.1660.10">
    <property type="match status" value="1"/>
</dbReference>
<evidence type="ECO:0000313" key="2">
    <source>
        <dbReference type="EMBL" id="SFF97660.1"/>
    </source>
</evidence>
<accession>A0A1I2N3H5</accession>
<protein>
    <submittedName>
        <fullName evidence="2">DNA binding domain-containing protein, excisionase family</fullName>
    </submittedName>
</protein>
<organism evidence="2 3">
    <name type="scientific">Desulfotruncus arcticus DSM 17038</name>
    <dbReference type="NCBI Taxonomy" id="1121424"/>
    <lineage>
        <taxon>Bacteria</taxon>
        <taxon>Bacillati</taxon>
        <taxon>Bacillota</taxon>
        <taxon>Clostridia</taxon>
        <taxon>Eubacteriales</taxon>
        <taxon>Desulfallaceae</taxon>
        <taxon>Desulfotruncus</taxon>
    </lineage>
</organism>
<sequence>MNKNSSFLSVSGELIIDSDNPISKTEKESYFLSIKEISDILNVPRRTVYRWAVNGILPCYKFGSTYRIYYEDFKSFVDQSKNKKPSNHP</sequence>
<dbReference type="NCBIfam" id="TIGR01764">
    <property type="entry name" value="excise"/>
    <property type="match status" value="1"/>
</dbReference>
<dbReference type="GO" id="GO:0003677">
    <property type="term" value="F:DNA binding"/>
    <property type="evidence" value="ECO:0007669"/>
    <property type="project" value="InterPro"/>
</dbReference>
<dbReference type="InterPro" id="IPR010093">
    <property type="entry name" value="SinI_DNA-bd"/>
</dbReference>
<reference evidence="3" key="1">
    <citation type="submission" date="2016-10" db="EMBL/GenBank/DDBJ databases">
        <authorList>
            <person name="Varghese N."/>
            <person name="Submissions S."/>
        </authorList>
    </citation>
    <scope>NUCLEOTIDE SEQUENCE [LARGE SCALE GENOMIC DNA]</scope>
    <source>
        <strain evidence="3">DSM 17038</strain>
    </source>
</reference>
<evidence type="ECO:0000313" key="3">
    <source>
        <dbReference type="Proteomes" id="UP000199337"/>
    </source>
</evidence>
<feature type="domain" description="Helix-turn-helix" evidence="1">
    <location>
        <begin position="31"/>
        <end position="79"/>
    </location>
</feature>
<dbReference type="InterPro" id="IPR009061">
    <property type="entry name" value="DNA-bd_dom_put_sf"/>
</dbReference>